<dbReference type="Proteomes" id="UP000218796">
    <property type="component" value="Unassembled WGS sequence"/>
</dbReference>
<dbReference type="KEGG" id="hpar:AL518_16630"/>
<protein>
    <recommendedName>
        <fullName evidence="3">Cupin domain-containing protein</fullName>
    </recommendedName>
</protein>
<dbReference type="OrthoDB" id="6555763at2"/>
<dbReference type="InterPro" id="IPR014710">
    <property type="entry name" value="RmlC-like_jellyroll"/>
</dbReference>
<accession>A0A2A2MIK2</accession>
<gene>
    <name evidence="1" type="ORF">CJD50_04140</name>
</gene>
<evidence type="ECO:0000313" key="2">
    <source>
        <dbReference type="Proteomes" id="UP000218796"/>
    </source>
</evidence>
<dbReference type="InterPro" id="IPR011051">
    <property type="entry name" value="RmlC_Cupin_sf"/>
</dbReference>
<name>A0A2A2MIK2_9GAMM</name>
<evidence type="ECO:0008006" key="3">
    <source>
        <dbReference type="Google" id="ProtNLM"/>
    </source>
</evidence>
<dbReference type="SUPFAM" id="SSF51182">
    <property type="entry name" value="RmlC-like cupins"/>
    <property type="match status" value="1"/>
</dbReference>
<sequence length="111" mass="12501">MKKTRIDSMTRGWFVGDFTPSLFRTQNVEVAVQHFRAGEHERRHFHKIATEITVIVSGRVRMSGVEYIAGDIIEIAPGEATDFYAIEDTVTTVVKLPGALNDKYIVEDEAC</sequence>
<reference evidence="1 2" key="1">
    <citation type="submission" date="2017-08" db="EMBL/GenBank/DDBJ databases">
        <title>Draft Genome Sequence of Hafnia alvei CITHA-6 Isolated from Raw Bovine Milk.</title>
        <authorList>
            <person name="Culligan E.P."/>
            <person name="Mcsweeney A."/>
            <person name="O'Doherty C."/>
            <person name="Gleeson E."/>
            <person name="O'Riordan D."/>
            <person name="Sleator R.D."/>
        </authorList>
    </citation>
    <scope>NUCLEOTIDE SEQUENCE [LARGE SCALE GENOMIC DNA]</scope>
    <source>
        <strain evidence="1 2">CITHA-6</strain>
    </source>
</reference>
<comment type="caution">
    <text evidence="1">The sequence shown here is derived from an EMBL/GenBank/DDBJ whole genome shotgun (WGS) entry which is preliminary data.</text>
</comment>
<dbReference type="AlphaFoldDB" id="A0A2A2MIK2"/>
<organism evidence="1 2">
    <name type="scientific">Hafnia paralvei</name>
    <dbReference type="NCBI Taxonomy" id="546367"/>
    <lineage>
        <taxon>Bacteria</taxon>
        <taxon>Pseudomonadati</taxon>
        <taxon>Pseudomonadota</taxon>
        <taxon>Gammaproteobacteria</taxon>
        <taxon>Enterobacterales</taxon>
        <taxon>Hafniaceae</taxon>
        <taxon>Hafnia</taxon>
    </lineage>
</organism>
<evidence type="ECO:0000313" key="1">
    <source>
        <dbReference type="EMBL" id="PAV98659.1"/>
    </source>
</evidence>
<dbReference type="Gene3D" id="2.60.120.10">
    <property type="entry name" value="Jelly Rolls"/>
    <property type="match status" value="1"/>
</dbReference>
<keyword evidence="2" id="KW-1185">Reference proteome</keyword>
<dbReference type="RefSeq" id="WP_008813190.1">
    <property type="nucleotide sequence ID" value="NZ_CAUEKQ010000002.1"/>
</dbReference>
<dbReference type="EMBL" id="NQMS01000001">
    <property type="protein sequence ID" value="PAV98659.1"/>
    <property type="molecule type" value="Genomic_DNA"/>
</dbReference>
<proteinExistence type="predicted"/>